<dbReference type="InterPro" id="IPR050807">
    <property type="entry name" value="TransReg_Diox_bact_type"/>
</dbReference>
<dbReference type="GO" id="GO:0003677">
    <property type="term" value="F:DNA binding"/>
    <property type="evidence" value="ECO:0007669"/>
    <property type="project" value="UniProtKB-KW"/>
</dbReference>
<keyword evidence="4" id="KW-1185">Reference proteome</keyword>
<dbReference type="PANTHER" id="PTHR46797:SF1">
    <property type="entry name" value="METHYLPHOSPHONATE SYNTHASE"/>
    <property type="match status" value="1"/>
</dbReference>
<reference evidence="3 4" key="1">
    <citation type="journal article" date="2014" name="Int. J. Syst. Evol. Microbiol.">
        <title>Complete genome sequence of Corynebacterium casei LMG S-19264T (=DSM 44701T), isolated from a smear-ripened cheese.</title>
        <authorList>
            <consortium name="US DOE Joint Genome Institute (JGI-PGF)"/>
            <person name="Walter F."/>
            <person name="Albersmeier A."/>
            <person name="Kalinowski J."/>
            <person name="Ruckert C."/>
        </authorList>
    </citation>
    <scope>NUCLEOTIDE SEQUENCE [LARGE SCALE GENOMIC DNA]</scope>
    <source>
        <strain evidence="3 4">NBRC 112289</strain>
    </source>
</reference>
<name>A0AA37XB45_9MICO</name>
<dbReference type="Pfam" id="PF01381">
    <property type="entry name" value="HTH_3"/>
    <property type="match status" value="1"/>
</dbReference>
<organism evidence="3 4">
    <name type="scientific">Arenivirga flava</name>
    <dbReference type="NCBI Taxonomy" id="1930060"/>
    <lineage>
        <taxon>Bacteria</taxon>
        <taxon>Bacillati</taxon>
        <taxon>Actinomycetota</taxon>
        <taxon>Actinomycetes</taxon>
        <taxon>Micrococcales</taxon>
        <taxon>Microbacteriaceae</taxon>
        <taxon>Arenivirga</taxon>
    </lineage>
</organism>
<dbReference type="PANTHER" id="PTHR46797">
    <property type="entry name" value="HTH-TYPE TRANSCRIPTIONAL REGULATOR"/>
    <property type="match status" value="1"/>
</dbReference>
<dbReference type="SUPFAM" id="SSF51182">
    <property type="entry name" value="RmlC-like cupins"/>
    <property type="match status" value="1"/>
</dbReference>
<evidence type="ECO:0000313" key="3">
    <source>
        <dbReference type="EMBL" id="GMA28081.1"/>
    </source>
</evidence>
<dbReference type="SMART" id="SM00530">
    <property type="entry name" value="HTH_XRE"/>
    <property type="match status" value="1"/>
</dbReference>
<comment type="caution">
    <text evidence="3">The sequence shown here is derived from an EMBL/GenBank/DDBJ whole genome shotgun (WGS) entry which is preliminary data.</text>
</comment>
<proteinExistence type="predicted"/>
<dbReference type="Proteomes" id="UP001157160">
    <property type="component" value="Unassembled WGS sequence"/>
</dbReference>
<feature type="domain" description="HTH cro/C1-type" evidence="2">
    <location>
        <begin position="43"/>
        <end position="97"/>
    </location>
</feature>
<keyword evidence="1" id="KW-0238">DNA-binding</keyword>
<dbReference type="CDD" id="cd00093">
    <property type="entry name" value="HTH_XRE"/>
    <property type="match status" value="1"/>
</dbReference>
<dbReference type="InterPro" id="IPR011051">
    <property type="entry name" value="RmlC_Cupin_sf"/>
</dbReference>
<dbReference type="AlphaFoldDB" id="A0AA37XB45"/>
<evidence type="ECO:0000256" key="1">
    <source>
        <dbReference type="ARBA" id="ARBA00023125"/>
    </source>
</evidence>
<dbReference type="Pfam" id="PF07883">
    <property type="entry name" value="Cupin_2"/>
    <property type="match status" value="1"/>
</dbReference>
<dbReference type="Gene3D" id="1.10.260.40">
    <property type="entry name" value="lambda repressor-like DNA-binding domains"/>
    <property type="match status" value="1"/>
</dbReference>
<dbReference type="InterPro" id="IPR014710">
    <property type="entry name" value="RmlC-like_jellyroll"/>
</dbReference>
<dbReference type="GO" id="GO:0005829">
    <property type="term" value="C:cytosol"/>
    <property type="evidence" value="ECO:0007669"/>
    <property type="project" value="TreeGrafter"/>
</dbReference>
<sequence>MRGAVGGMTDGRADAAAIDAVVAPLDHRPEQEPGLEHAVARRVRVLRTARGLSAAQLAAAAGISPAMVSRIESASISSSLTTIQRLAAALEVPVASLFRGAEARPSAIVVRDGQGAPVVRSGTARGHAYRSLGSILSASGPSLEPLMVEFSADATELPIYEHAGVEFLLMLEGALEYQHGDRRWELRAGDSVLLDAEAPHGPTRVIEPPVRYLLVNPSGV</sequence>
<evidence type="ECO:0000259" key="2">
    <source>
        <dbReference type="PROSITE" id="PS50943"/>
    </source>
</evidence>
<evidence type="ECO:0000313" key="4">
    <source>
        <dbReference type="Proteomes" id="UP001157160"/>
    </source>
</evidence>
<dbReference type="InterPro" id="IPR001387">
    <property type="entry name" value="Cro/C1-type_HTH"/>
</dbReference>
<dbReference type="InterPro" id="IPR013096">
    <property type="entry name" value="Cupin_2"/>
</dbReference>
<dbReference type="EMBL" id="BSUL01000001">
    <property type="protein sequence ID" value="GMA28081.1"/>
    <property type="molecule type" value="Genomic_DNA"/>
</dbReference>
<dbReference type="GO" id="GO:0003700">
    <property type="term" value="F:DNA-binding transcription factor activity"/>
    <property type="evidence" value="ECO:0007669"/>
    <property type="project" value="TreeGrafter"/>
</dbReference>
<dbReference type="PROSITE" id="PS50943">
    <property type="entry name" value="HTH_CROC1"/>
    <property type="match status" value="1"/>
</dbReference>
<protein>
    <submittedName>
        <fullName evidence="3">XRE family transcriptional regulator</fullName>
    </submittedName>
</protein>
<accession>A0AA37XB45</accession>
<dbReference type="Gene3D" id="2.60.120.10">
    <property type="entry name" value="Jelly Rolls"/>
    <property type="match status" value="1"/>
</dbReference>
<dbReference type="SUPFAM" id="SSF47413">
    <property type="entry name" value="lambda repressor-like DNA-binding domains"/>
    <property type="match status" value="1"/>
</dbReference>
<gene>
    <name evidence="3" type="ORF">GCM10025874_13340</name>
</gene>
<dbReference type="CDD" id="cd02209">
    <property type="entry name" value="cupin_XRE_C"/>
    <property type="match status" value="1"/>
</dbReference>
<dbReference type="InterPro" id="IPR010982">
    <property type="entry name" value="Lambda_DNA-bd_dom_sf"/>
</dbReference>